<keyword evidence="3" id="KW-1185">Reference proteome</keyword>
<reference evidence="2" key="1">
    <citation type="submission" date="2022-07" db="EMBL/GenBank/DDBJ databases">
        <authorList>
            <person name="Trinca V."/>
            <person name="Uliana J.V.C."/>
            <person name="Torres T.T."/>
            <person name="Ward R.J."/>
            <person name="Monesi N."/>
        </authorList>
    </citation>
    <scope>NUCLEOTIDE SEQUENCE</scope>
    <source>
        <strain evidence="2">HSMRA1968</strain>
        <tissue evidence="2">Whole embryos</tissue>
    </source>
</reference>
<evidence type="ECO:0000313" key="2">
    <source>
        <dbReference type="EMBL" id="KAJ6646280.1"/>
    </source>
</evidence>
<gene>
    <name evidence="2" type="ORF">Bhyg_01491</name>
</gene>
<accession>A0A9Q0S7F9</accession>
<dbReference type="AlphaFoldDB" id="A0A9Q0S7F9"/>
<evidence type="ECO:0000256" key="1">
    <source>
        <dbReference type="SAM" id="MobiDB-lite"/>
    </source>
</evidence>
<dbReference type="EMBL" id="WJQU01000001">
    <property type="protein sequence ID" value="KAJ6646280.1"/>
    <property type="molecule type" value="Genomic_DNA"/>
</dbReference>
<evidence type="ECO:0000313" key="3">
    <source>
        <dbReference type="Proteomes" id="UP001151699"/>
    </source>
</evidence>
<protein>
    <submittedName>
        <fullName evidence="2">Uncharacterized protein</fullName>
    </submittedName>
</protein>
<proteinExistence type="predicted"/>
<organism evidence="2 3">
    <name type="scientific">Pseudolycoriella hygida</name>
    <dbReference type="NCBI Taxonomy" id="35572"/>
    <lineage>
        <taxon>Eukaryota</taxon>
        <taxon>Metazoa</taxon>
        <taxon>Ecdysozoa</taxon>
        <taxon>Arthropoda</taxon>
        <taxon>Hexapoda</taxon>
        <taxon>Insecta</taxon>
        <taxon>Pterygota</taxon>
        <taxon>Neoptera</taxon>
        <taxon>Endopterygota</taxon>
        <taxon>Diptera</taxon>
        <taxon>Nematocera</taxon>
        <taxon>Sciaroidea</taxon>
        <taxon>Sciaridae</taxon>
        <taxon>Pseudolycoriella</taxon>
    </lineage>
</organism>
<comment type="caution">
    <text evidence="2">The sequence shown here is derived from an EMBL/GenBank/DDBJ whole genome shotgun (WGS) entry which is preliminary data.</text>
</comment>
<dbReference type="Proteomes" id="UP001151699">
    <property type="component" value="Chromosome A"/>
</dbReference>
<sequence length="86" mass="9003">MKDSCRSKSSSLSSPFSLTAELVAMEAQPCDATSHFSNSASKSNIGRTFTFKIFDRDFVVSGANSAPTPGSRGPGGAAVLKSPRCR</sequence>
<feature type="region of interest" description="Disordered" evidence="1">
    <location>
        <begin position="63"/>
        <end position="86"/>
    </location>
</feature>
<name>A0A9Q0S7F9_9DIPT</name>